<dbReference type="Proteomes" id="UP001555786">
    <property type="component" value="Unassembled WGS sequence"/>
</dbReference>
<keyword evidence="9 10" id="KW-0472">Membrane</keyword>
<organism evidence="13 14">
    <name type="scientific">Labrys neptuniae</name>
    <dbReference type="NCBI Taxonomy" id="376174"/>
    <lineage>
        <taxon>Bacteria</taxon>
        <taxon>Pseudomonadati</taxon>
        <taxon>Pseudomonadota</taxon>
        <taxon>Alphaproteobacteria</taxon>
        <taxon>Hyphomicrobiales</taxon>
        <taxon>Xanthobacteraceae</taxon>
        <taxon>Labrys</taxon>
    </lineage>
</organism>
<dbReference type="InterPro" id="IPR007533">
    <property type="entry name" value="Cyt_c_oxidase_assmbl_CtaG"/>
</dbReference>
<reference evidence="13 14" key="1">
    <citation type="submission" date="2024-07" db="EMBL/GenBank/DDBJ databases">
        <title>Description of Labrys sedimenti sp. nov., isolated from a diclofenac-degrading enrichment culture.</title>
        <authorList>
            <person name="Tancsics A."/>
            <person name="Csepanyi A."/>
        </authorList>
    </citation>
    <scope>NUCLEOTIDE SEQUENCE [LARGE SCALE GENOMIC DNA]</scope>
    <source>
        <strain evidence="13 14">LMG 23578</strain>
    </source>
</reference>
<evidence type="ECO:0000256" key="8">
    <source>
        <dbReference type="ARBA" id="ARBA00023008"/>
    </source>
</evidence>
<feature type="topological domain" description="Periplasmic" evidence="10">
    <location>
        <begin position="30"/>
        <end position="221"/>
    </location>
</feature>
<protein>
    <recommendedName>
        <fullName evidence="4 10">Cytochrome c oxidase assembly protein CtaG</fullName>
    </recommendedName>
</protein>
<dbReference type="NCBIfam" id="NF003465">
    <property type="entry name" value="PRK05089.1"/>
    <property type="match status" value="1"/>
</dbReference>
<keyword evidence="14" id="KW-1185">Reference proteome</keyword>
<keyword evidence="8 10" id="KW-0186">Copper</keyword>
<dbReference type="Pfam" id="PF04442">
    <property type="entry name" value="CtaG_Cox11"/>
    <property type="match status" value="1"/>
</dbReference>
<sequence length="221" mass="24279">MISINKGVRLTVLLSCAFVGSMLVTVSYAPALYRAFCGATGFGGTTRRASGPVASHGALAPHAPLKVTFDTNLAPGLDWSFKPEQRSVTVDVDSPTTVYFDATNNSEKTVVARAVYNVTPSAIAPYFYKIQCFCFTQERLAPKQSARMPVVFYIDDNMLSDASARGVQELTLSYTFYGQKDLPSDKVAAVRDLKAGSDREIRQGINPKTQYENVTRQRQWP</sequence>
<feature type="compositionally biased region" description="Polar residues" evidence="11">
    <location>
        <begin position="206"/>
        <end position="221"/>
    </location>
</feature>
<feature type="transmembrane region" description="Helical" evidence="12">
    <location>
        <begin position="12"/>
        <end position="33"/>
    </location>
</feature>
<dbReference type="HAMAP" id="MF_00155">
    <property type="entry name" value="CtaG"/>
    <property type="match status" value="1"/>
</dbReference>
<dbReference type="RefSeq" id="WP_367626538.1">
    <property type="nucleotide sequence ID" value="NZ_JBFNQD010000020.1"/>
</dbReference>
<evidence type="ECO:0000256" key="5">
    <source>
        <dbReference type="ARBA" id="ARBA00022692"/>
    </source>
</evidence>
<evidence type="ECO:0000256" key="9">
    <source>
        <dbReference type="ARBA" id="ARBA00023136"/>
    </source>
</evidence>
<evidence type="ECO:0000256" key="11">
    <source>
        <dbReference type="SAM" id="MobiDB-lite"/>
    </source>
</evidence>
<feature type="region of interest" description="Disordered" evidence="11">
    <location>
        <begin position="201"/>
        <end position="221"/>
    </location>
</feature>
<dbReference type="PIRSF" id="PIRSF005413">
    <property type="entry name" value="COX11"/>
    <property type="match status" value="1"/>
</dbReference>
<accession>A0ABV3PXG5</accession>
<evidence type="ECO:0000313" key="14">
    <source>
        <dbReference type="Proteomes" id="UP001555786"/>
    </source>
</evidence>
<evidence type="ECO:0000256" key="6">
    <source>
        <dbReference type="ARBA" id="ARBA00022968"/>
    </source>
</evidence>
<gene>
    <name evidence="10" type="primary">ctaG</name>
    <name evidence="13" type="ORF">ABXS05_30755</name>
</gene>
<proteinExistence type="inferred from homology"/>
<evidence type="ECO:0000313" key="13">
    <source>
        <dbReference type="EMBL" id="MEW9309964.1"/>
    </source>
</evidence>
<name>A0ABV3PXG5_9HYPH</name>
<keyword evidence="5 10" id="KW-0812">Transmembrane</keyword>
<dbReference type="SUPFAM" id="SSF110111">
    <property type="entry name" value="Ctag/Cox11"/>
    <property type="match status" value="1"/>
</dbReference>
<evidence type="ECO:0000256" key="4">
    <source>
        <dbReference type="ARBA" id="ARBA00015384"/>
    </source>
</evidence>
<dbReference type="PANTHER" id="PTHR21320">
    <property type="entry name" value="CYTOCHROME C OXIDASE ASSEMBLY PROTEIN COX11-RELATED"/>
    <property type="match status" value="1"/>
</dbReference>
<comment type="subcellular location">
    <subcellularLocation>
        <location evidence="2 10">Cell inner membrane</location>
        <topology evidence="2 10">Single-pass type II membrane protein</topology>
        <orientation evidence="2 10">Periplasmic side</orientation>
    </subcellularLocation>
</comment>
<evidence type="ECO:0000256" key="2">
    <source>
        <dbReference type="ARBA" id="ARBA00004382"/>
    </source>
</evidence>
<evidence type="ECO:0000256" key="10">
    <source>
        <dbReference type="HAMAP-Rule" id="MF_00155"/>
    </source>
</evidence>
<keyword evidence="7 10" id="KW-1133">Transmembrane helix</keyword>
<keyword evidence="6 10" id="KW-0735">Signal-anchor</keyword>
<comment type="caution">
    <text evidence="13">The sequence shown here is derived from an EMBL/GenBank/DDBJ whole genome shotgun (WGS) entry which is preliminary data.</text>
</comment>
<dbReference type="PANTHER" id="PTHR21320:SF3">
    <property type="entry name" value="CYTOCHROME C OXIDASE ASSEMBLY PROTEIN COX11, MITOCHONDRIAL-RELATED"/>
    <property type="match status" value="1"/>
</dbReference>
<dbReference type="Gene3D" id="2.60.370.10">
    <property type="entry name" value="Ctag/Cox11"/>
    <property type="match status" value="1"/>
</dbReference>
<evidence type="ECO:0000256" key="1">
    <source>
        <dbReference type="ARBA" id="ARBA00004007"/>
    </source>
</evidence>
<comment type="function">
    <text evidence="1 10">Exerts its effect at some terminal stage of cytochrome c oxidase synthesis, probably by being involved in the insertion of the copper B into subunit I.</text>
</comment>
<evidence type="ECO:0000256" key="3">
    <source>
        <dbReference type="ARBA" id="ARBA00009620"/>
    </source>
</evidence>
<keyword evidence="10" id="KW-0997">Cell inner membrane</keyword>
<comment type="similarity">
    <text evidence="3 10">Belongs to the COX11/CtaG family.</text>
</comment>
<feature type="topological domain" description="Cytoplasmic" evidence="10">
    <location>
        <begin position="1"/>
        <end position="9"/>
    </location>
</feature>
<keyword evidence="10" id="KW-1003">Cell membrane</keyword>
<evidence type="ECO:0000256" key="7">
    <source>
        <dbReference type="ARBA" id="ARBA00022989"/>
    </source>
</evidence>
<dbReference type="InterPro" id="IPR023471">
    <property type="entry name" value="CtaG/Cox11_dom_sf"/>
</dbReference>
<evidence type="ECO:0000256" key="12">
    <source>
        <dbReference type="SAM" id="Phobius"/>
    </source>
</evidence>
<dbReference type="EMBL" id="JBFNQD010000020">
    <property type="protein sequence ID" value="MEW9309964.1"/>
    <property type="molecule type" value="Genomic_DNA"/>
</dbReference>